<organism evidence="2 3">
    <name type="scientific">Candidatus Campbellbacteria bacterium RIFCSPHIGHO2_01_FULL_34_10</name>
    <dbReference type="NCBI Taxonomy" id="1797577"/>
    <lineage>
        <taxon>Bacteria</taxon>
        <taxon>Candidatus Campbelliibacteriota</taxon>
    </lineage>
</organism>
<proteinExistence type="predicted"/>
<evidence type="ECO:0000313" key="3">
    <source>
        <dbReference type="Proteomes" id="UP000186670"/>
    </source>
</evidence>
<reference evidence="2 3" key="1">
    <citation type="journal article" date="2016" name="Nat. Commun.">
        <title>Thousands of microbial genomes shed light on interconnected biogeochemical processes in an aquifer system.</title>
        <authorList>
            <person name="Anantharaman K."/>
            <person name="Brown C.T."/>
            <person name="Hug L.A."/>
            <person name="Sharon I."/>
            <person name="Castelle C.J."/>
            <person name="Probst A.J."/>
            <person name="Thomas B.C."/>
            <person name="Singh A."/>
            <person name="Wilkins M.J."/>
            <person name="Karaoz U."/>
            <person name="Brodie E.L."/>
            <person name="Williams K.H."/>
            <person name="Hubbard S.S."/>
            <person name="Banfield J.F."/>
        </authorList>
    </citation>
    <scope>NUCLEOTIDE SEQUENCE [LARGE SCALE GENOMIC DNA]</scope>
</reference>
<gene>
    <name evidence="2" type="ORF">A2811_01310</name>
</gene>
<name>A0A1F5ENL2_9BACT</name>
<protein>
    <recommendedName>
        <fullName evidence="1">DUF1653 domain-containing protein</fullName>
    </recommendedName>
</protein>
<dbReference type="EMBL" id="MEZZ01000021">
    <property type="protein sequence ID" value="OGD68794.1"/>
    <property type="molecule type" value="Genomic_DNA"/>
</dbReference>
<dbReference type="Pfam" id="PF07866">
    <property type="entry name" value="DUF1653"/>
    <property type="match status" value="1"/>
</dbReference>
<accession>A0A1F5ENL2</accession>
<comment type="caution">
    <text evidence="2">The sequence shown here is derived from an EMBL/GenBank/DDBJ whole genome shotgun (WGS) entry which is preliminary data.</text>
</comment>
<evidence type="ECO:0000259" key="1">
    <source>
        <dbReference type="Pfam" id="PF07866"/>
    </source>
</evidence>
<sequence length="120" mass="13962">MQKLEIVGKPISNIFIALSHLLVDNIHNTENPEDIFGAIILLHQQVKKDILLDGHYRHFKGGEYETVGLGFREKTQEWIVVYRSLYDSKDYPKGTLWGRLEDDFIGFHKSGVRRFVYIGK</sequence>
<evidence type="ECO:0000313" key="2">
    <source>
        <dbReference type="EMBL" id="OGD68794.1"/>
    </source>
</evidence>
<dbReference type="InterPro" id="IPR037135">
    <property type="entry name" value="DUF1653-like_dom_sf"/>
</dbReference>
<dbReference type="Gene3D" id="2.30.30.320">
    <property type="entry name" value="DUF1653-like domain"/>
    <property type="match status" value="1"/>
</dbReference>
<dbReference type="AlphaFoldDB" id="A0A1F5ENL2"/>
<feature type="domain" description="DUF1653" evidence="1">
    <location>
        <begin position="54"/>
        <end position="115"/>
    </location>
</feature>
<dbReference type="Proteomes" id="UP000186670">
    <property type="component" value="Unassembled WGS sequence"/>
</dbReference>
<dbReference type="InterPro" id="IPR023387">
    <property type="entry name" value="DUF1653-like_dom"/>
</dbReference>